<keyword evidence="2" id="KW-0732">Signal</keyword>
<name>A0A1V2W158_9BURK</name>
<evidence type="ECO:0000256" key="2">
    <source>
        <dbReference type="SAM" id="SignalP"/>
    </source>
</evidence>
<dbReference type="Proteomes" id="UP000188543">
    <property type="component" value="Unassembled WGS sequence"/>
</dbReference>
<dbReference type="RefSeq" id="WP_077020634.1">
    <property type="nucleotide sequence ID" value="NZ_CADETL010000006.1"/>
</dbReference>
<organism evidence="3 4">
    <name type="scientific">Burkholderia cenocepacia</name>
    <dbReference type="NCBI Taxonomy" id="95486"/>
    <lineage>
        <taxon>Bacteria</taxon>
        <taxon>Pseudomonadati</taxon>
        <taxon>Pseudomonadota</taxon>
        <taxon>Betaproteobacteria</taxon>
        <taxon>Burkholderiales</taxon>
        <taxon>Burkholderiaceae</taxon>
        <taxon>Burkholderia</taxon>
        <taxon>Burkholderia cepacia complex</taxon>
    </lineage>
</organism>
<feature type="chain" id="PRO_5012030570" evidence="2">
    <location>
        <begin position="24"/>
        <end position="331"/>
    </location>
</feature>
<comment type="caution">
    <text evidence="3">The sequence shown here is derived from an EMBL/GenBank/DDBJ whole genome shotgun (WGS) entry which is preliminary data.</text>
</comment>
<dbReference type="Gene3D" id="3.20.20.80">
    <property type="entry name" value="Glycosidases"/>
    <property type="match status" value="1"/>
</dbReference>
<evidence type="ECO:0000313" key="3">
    <source>
        <dbReference type="EMBL" id="ONU83087.1"/>
    </source>
</evidence>
<dbReference type="OrthoDB" id="9774262at2"/>
<feature type="region of interest" description="Disordered" evidence="1">
    <location>
        <begin position="311"/>
        <end position="331"/>
    </location>
</feature>
<feature type="signal peptide" evidence="2">
    <location>
        <begin position="1"/>
        <end position="23"/>
    </location>
</feature>
<dbReference type="AlphaFoldDB" id="A0A1V2W158"/>
<dbReference type="EMBL" id="MUTJ01000064">
    <property type="protein sequence ID" value="ONU83087.1"/>
    <property type="molecule type" value="Genomic_DNA"/>
</dbReference>
<dbReference type="SUPFAM" id="SSF51445">
    <property type="entry name" value="(Trans)glycosidases"/>
    <property type="match status" value="1"/>
</dbReference>
<reference evidence="3 4" key="1">
    <citation type="submission" date="2016-08" db="EMBL/GenBank/DDBJ databases">
        <authorList>
            <person name="Seilhamer J.J."/>
        </authorList>
    </citation>
    <scope>NUCLEOTIDE SEQUENCE [LARGE SCALE GENOMIC DNA]</scope>
    <source>
        <strain evidence="3 4">VC14762</strain>
    </source>
</reference>
<gene>
    <name evidence="3" type="ORF">A8E72_20580</name>
</gene>
<evidence type="ECO:0000256" key="1">
    <source>
        <dbReference type="SAM" id="MobiDB-lite"/>
    </source>
</evidence>
<dbReference type="InterPro" id="IPR017853">
    <property type="entry name" value="GH"/>
</dbReference>
<protein>
    <submittedName>
        <fullName evidence="3">Beta-xylosidase</fullName>
    </submittedName>
</protein>
<proteinExistence type="predicted"/>
<sequence>MLRISTLFVATALSVAALPPTHAADRAGRTDAFDGRPRVGVQVKIQSLTPDDARQIRQAGFDFVRFGIWTDRLDRADYRRQIDDAFAAARSAHLPVLLTVRTLAPLGQANGLRDTKTDRTSLAAAGARLAGTVTRLAAQYGHALVALELWNEPDLDRYWPTGDVAHTFPPFAEGLCGGWAARRPDVPVVGFGFARPPLPGSVPDRLLAGVHAASPACLDAVSYHAYDMTPLQIRDAARDIRTRYGLPALVTEDGAASAGVDGEARQARRVRTLLDARATLGTPLLSVYEWADTANANDAAQRSYGLVRADRSPKPALDAASASLRATTSKP</sequence>
<accession>A0A1V2W158</accession>
<evidence type="ECO:0000313" key="4">
    <source>
        <dbReference type="Proteomes" id="UP000188543"/>
    </source>
</evidence>